<dbReference type="EMBL" id="JBBKAJ010000022">
    <property type="protein sequence ID" value="MEJ8638743.1"/>
    <property type="molecule type" value="Genomic_DNA"/>
</dbReference>
<organism evidence="1 2">
    <name type="scientific">Streptomyces achmelvichensis</name>
    <dbReference type="NCBI Taxonomy" id="3134111"/>
    <lineage>
        <taxon>Bacteria</taxon>
        <taxon>Bacillati</taxon>
        <taxon>Actinomycetota</taxon>
        <taxon>Actinomycetes</taxon>
        <taxon>Kitasatosporales</taxon>
        <taxon>Streptomycetaceae</taxon>
        <taxon>Streptomyces</taxon>
    </lineage>
</organism>
<comment type="caution">
    <text evidence="1">The sequence shown here is derived from an EMBL/GenBank/DDBJ whole genome shotgun (WGS) entry which is preliminary data.</text>
</comment>
<reference evidence="1" key="1">
    <citation type="submission" date="2024-03" db="EMBL/GenBank/DDBJ databases">
        <title>Novel Streptomyces species of biotechnological and ecological value are a feature of Machair soil.</title>
        <authorList>
            <person name="Prole J.R."/>
            <person name="Goodfellow M."/>
            <person name="Allenby N."/>
            <person name="Ward A.C."/>
        </authorList>
    </citation>
    <scope>NUCLEOTIDE SEQUENCE</scope>
    <source>
        <strain evidence="1">MS2.AVA.5</strain>
    </source>
</reference>
<name>A0ACC6Q5A6_9ACTN</name>
<proteinExistence type="predicted"/>
<dbReference type="Proteomes" id="UP001377168">
    <property type="component" value="Unassembled WGS sequence"/>
</dbReference>
<accession>A0ACC6Q5A6</accession>
<evidence type="ECO:0000313" key="2">
    <source>
        <dbReference type="Proteomes" id="UP001377168"/>
    </source>
</evidence>
<gene>
    <name evidence="1" type="ORF">WKI67_35870</name>
</gene>
<keyword evidence="2" id="KW-1185">Reference proteome</keyword>
<evidence type="ECO:0000313" key="1">
    <source>
        <dbReference type="EMBL" id="MEJ8638743.1"/>
    </source>
</evidence>
<protein>
    <submittedName>
        <fullName evidence="1">Uncharacterized protein</fullName>
    </submittedName>
</protein>
<sequence length="390" mass="41358">MARSQEERNPGPFTEAFRLLHGYAGSPAPRDVERRTGVSATTIEGWLKEGRAPRTEKVAVGVLNLLLHSPKRGNIPSEMRELDFYLERLRQQKSLRPPPRTVSQDAKPTTAVTTPLAGVEPAPPAAPAAPEAEPPPDTPQRPRRRTLAVAIVLTLLLTGGVWGAVQFLPVGGDDDKATPPKDPSARGATEPLTFVSDAPGWECGDAVVVPRSVGTAGLAPGPRPADGVSASDTGVGFTVQGVEGRTVTLLGLTVDVVSKKDPVQGTRVPAVCQGDPPNRNLAVNLDERTPRVVKADAREGDGGSASDTGWPYTVSGSDPEHFVLTPTSLDHDVTFTLLLQWASNGKRGHLRVDDQGRPFRTTAVRRAIPLCLNSTTTRLLPAPDGEPCAS</sequence>